<evidence type="ECO:0000256" key="7">
    <source>
        <dbReference type="ARBA" id="ARBA00023267"/>
    </source>
</evidence>
<keyword evidence="3" id="KW-0964">Secreted</keyword>
<dbReference type="SUPFAM" id="SSF50876">
    <property type="entry name" value="Avidin/streptavidin"/>
    <property type="match status" value="1"/>
</dbReference>
<comment type="subcellular location">
    <subcellularLocation>
        <location evidence="1">Secreted</location>
    </subcellularLocation>
</comment>
<protein>
    <submittedName>
        <fullName evidence="8">Uncharacterized protein</fullName>
    </submittedName>
</protein>
<comment type="similarity">
    <text evidence="2">Belongs to the avidin/streptavidin family.</text>
</comment>
<dbReference type="PANTHER" id="PTHR34399:SF3">
    <property type="entry name" value="AVID PROTEIN-RELATED"/>
    <property type="match status" value="1"/>
</dbReference>
<evidence type="ECO:0000313" key="8">
    <source>
        <dbReference type="EMBL" id="QLH06662.1"/>
    </source>
</evidence>
<keyword evidence="7" id="KW-0092">Biotin</keyword>
<dbReference type="Gene3D" id="2.40.128.30">
    <property type="entry name" value="Avidin-like"/>
    <property type="match status" value="1"/>
</dbReference>
<evidence type="ECO:0000256" key="2">
    <source>
        <dbReference type="ARBA" id="ARBA00006297"/>
    </source>
</evidence>
<dbReference type="PANTHER" id="PTHR34399">
    <property type="entry name" value="AVIDIN-RELATED"/>
    <property type="match status" value="1"/>
</dbReference>
<proteinExistence type="inferred from homology"/>
<dbReference type="GO" id="GO:0005576">
    <property type="term" value="C:extracellular region"/>
    <property type="evidence" value="ECO:0007669"/>
    <property type="project" value="UniProtKB-SubCell"/>
</dbReference>
<organism evidence="8 9">
    <name type="scientific">Nitrosopumilus ureiphilus</name>
    <dbReference type="NCBI Taxonomy" id="1470067"/>
    <lineage>
        <taxon>Archaea</taxon>
        <taxon>Nitrososphaerota</taxon>
        <taxon>Nitrososphaeria</taxon>
        <taxon>Nitrosopumilales</taxon>
        <taxon>Nitrosopumilaceae</taxon>
        <taxon>Nitrosopumilus</taxon>
    </lineage>
</organism>
<keyword evidence="6" id="KW-0325">Glycoprotein</keyword>
<dbReference type="AlphaFoldDB" id="A0A7D5RB25"/>
<dbReference type="Proteomes" id="UP000509478">
    <property type="component" value="Chromosome"/>
</dbReference>
<name>A0A7D5RB25_9ARCH</name>
<evidence type="ECO:0000256" key="6">
    <source>
        <dbReference type="ARBA" id="ARBA00023180"/>
    </source>
</evidence>
<dbReference type="GO" id="GO:0009374">
    <property type="term" value="F:biotin binding"/>
    <property type="evidence" value="ECO:0007669"/>
    <property type="project" value="InterPro"/>
</dbReference>
<evidence type="ECO:0000256" key="4">
    <source>
        <dbReference type="ARBA" id="ARBA00022729"/>
    </source>
</evidence>
<dbReference type="KEGG" id="nue:C5F50_05920"/>
<dbReference type="InterPro" id="IPR005468">
    <property type="entry name" value="Avidin/str"/>
</dbReference>
<evidence type="ECO:0000313" key="9">
    <source>
        <dbReference type="Proteomes" id="UP000509478"/>
    </source>
</evidence>
<sequence>MLMPESQSIWYNELGSKMALDADGKGGLTGTYVSAVGSAQDEYALVGRYNPAQSPPTVGWTVQWVNSHKKTNSVTSWSGQLMNVDGVPTILTTWLLTQQTKPENEWESTMVDQDVFTPNKPTDEQIRLAKMKRGCSNPV</sequence>
<dbReference type="PROSITE" id="PS51326">
    <property type="entry name" value="AVIDIN_2"/>
    <property type="match status" value="1"/>
</dbReference>
<dbReference type="PRINTS" id="PR00709">
    <property type="entry name" value="AVIDIN"/>
</dbReference>
<dbReference type="InterPro" id="IPR036896">
    <property type="entry name" value="Avidin-like_sf"/>
</dbReference>
<accession>A0A7D5RB25</accession>
<keyword evidence="4" id="KW-0732">Signal</keyword>
<keyword evidence="5" id="KW-1015">Disulfide bond</keyword>
<evidence type="ECO:0000256" key="3">
    <source>
        <dbReference type="ARBA" id="ARBA00022525"/>
    </source>
</evidence>
<gene>
    <name evidence="8" type="ORF">C5F50_05920</name>
</gene>
<dbReference type="InterPro" id="IPR051764">
    <property type="entry name" value="Avidin/Streptavidin-rel"/>
</dbReference>
<reference evidence="8 9" key="1">
    <citation type="submission" date="2018-02" db="EMBL/GenBank/DDBJ databases">
        <title>Complete genome of Nitrosopumilus ureaphilus PS0.</title>
        <authorList>
            <person name="Qin W."/>
            <person name="Zheng Y."/>
            <person name="Stahl D.A."/>
        </authorList>
    </citation>
    <scope>NUCLEOTIDE SEQUENCE [LARGE SCALE GENOMIC DNA]</scope>
    <source>
        <strain evidence="8 9">PS0</strain>
    </source>
</reference>
<dbReference type="Pfam" id="PF01382">
    <property type="entry name" value="Avidin"/>
    <property type="match status" value="1"/>
</dbReference>
<dbReference type="InterPro" id="IPR005469">
    <property type="entry name" value="Avidin"/>
</dbReference>
<evidence type="ECO:0000256" key="1">
    <source>
        <dbReference type="ARBA" id="ARBA00004613"/>
    </source>
</evidence>
<dbReference type="EMBL" id="CP026995">
    <property type="protein sequence ID" value="QLH06662.1"/>
    <property type="molecule type" value="Genomic_DNA"/>
</dbReference>
<evidence type="ECO:0000256" key="5">
    <source>
        <dbReference type="ARBA" id="ARBA00023157"/>
    </source>
</evidence>
<keyword evidence="9" id="KW-1185">Reference proteome</keyword>